<dbReference type="EMBL" id="DWYA01000054">
    <property type="protein sequence ID" value="HJB39954.1"/>
    <property type="molecule type" value="Genomic_DNA"/>
</dbReference>
<evidence type="ECO:0000256" key="1">
    <source>
        <dbReference type="SAM" id="Phobius"/>
    </source>
</evidence>
<evidence type="ECO:0000313" key="2">
    <source>
        <dbReference type="EMBL" id="HJB39954.1"/>
    </source>
</evidence>
<keyword evidence="1" id="KW-0812">Transmembrane</keyword>
<dbReference type="AlphaFoldDB" id="A0A9D2M349"/>
<name>A0A9D2M349_9FIRM</name>
<organism evidence="2 3">
    <name type="scientific">Candidatus Ruthenibacterium avium</name>
    <dbReference type="NCBI Taxonomy" id="2838751"/>
    <lineage>
        <taxon>Bacteria</taxon>
        <taxon>Bacillati</taxon>
        <taxon>Bacillota</taxon>
        <taxon>Clostridia</taxon>
        <taxon>Eubacteriales</taxon>
        <taxon>Oscillospiraceae</taxon>
        <taxon>Ruthenibacterium</taxon>
    </lineage>
</organism>
<reference evidence="2" key="1">
    <citation type="journal article" date="2021" name="PeerJ">
        <title>Extensive microbial diversity within the chicken gut microbiome revealed by metagenomics and culture.</title>
        <authorList>
            <person name="Gilroy R."/>
            <person name="Ravi A."/>
            <person name="Getino M."/>
            <person name="Pursley I."/>
            <person name="Horton D.L."/>
            <person name="Alikhan N.F."/>
            <person name="Baker D."/>
            <person name="Gharbi K."/>
            <person name="Hall N."/>
            <person name="Watson M."/>
            <person name="Adriaenssens E.M."/>
            <person name="Foster-Nyarko E."/>
            <person name="Jarju S."/>
            <person name="Secka A."/>
            <person name="Antonio M."/>
            <person name="Oren A."/>
            <person name="Chaudhuri R.R."/>
            <person name="La Ragione R."/>
            <person name="Hildebrand F."/>
            <person name="Pallen M.J."/>
        </authorList>
    </citation>
    <scope>NUCLEOTIDE SEQUENCE</scope>
    <source>
        <strain evidence="2">ChiBcec8-14828</strain>
    </source>
</reference>
<accession>A0A9D2M349</accession>
<gene>
    <name evidence="2" type="ORF">H9943_06100</name>
</gene>
<feature type="transmembrane region" description="Helical" evidence="1">
    <location>
        <begin position="150"/>
        <end position="170"/>
    </location>
</feature>
<reference evidence="2" key="2">
    <citation type="submission" date="2021-04" db="EMBL/GenBank/DDBJ databases">
        <authorList>
            <person name="Gilroy R."/>
        </authorList>
    </citation>
    <scope>NUCLEOTIDE SEQUENCE</scope>
    <source>
        <strain evidence="2">ChiBcec8-14828</strain>
    </source>
</reference>
<comment type="caution">
    <text evidence="2">The sequence shown here is derived from an EMBL/GenBank/DDBJ whole genome shotgun (WGS) entry which is preliminary data.</text>
</comment>
<proteinExistence type="predicted"/>
<evidence type="ECO:0008006" key="4">
    <source>
        <dbReference type="Google" id="ProtNLM"/>
    </source>
</evidence>
<keyword evidence="1" id="KW-0472">Membrane</keyword>
<dbReference type="Proteomes" id="UP000824209">
    <property type="component" value="Unassembled WGS sequence"/>
</dbReference>
<feature type="transmembrane region" description="Helical" evidence="1">
    <location>
        <begin position="68"/>
        <end position="88"/>
    </location>
</feature>
<sequence>MCRYKVKRNTAQCPYCAAVFPKRKQPASHPYYAREFERLAQGQAARFNAAAFFGGMFHTLYHRCYARFFRLFAPYLLVLLLLTAAYFMRLPYFLWQSMFGGSSVTGEPQFLLAVALCAVWGLGLAIYNANTFNAELYKKTGGDPHLKTTVWACVVIFVLFAALCTAGIFYTQRLLLFGVLDYAINGGYQYETRVDDHFYVTPGGYAVFDAGGTVKI</sequence>
<keyword evidence="1" id="KW-1133">Transmembrane helix</keyword>
<protein>
    <recommendedName>
        <fullName evidence="4">DUF2628 domain-containing protein</fullName>
    </recommendedName>
</protein>
<feature type="transmembrane region" description="Helical" evidence="1">
    <location>
        <begin position="108"/>
        <end position="129"/>
    </location>
</feature>
<evidence type="ECO:0000313" key="3">
    <source>
        <dbReference type="Proteomes" id="UP000824209"/>
    </source>
</evidence>